<dbReference type="PRINTS" id="PR00368">
    <property type="entry name" value="FADPNR"/>
</dbReference>
<dbReference type="Gene3D" id="3.90.700.10">
    <property type="entry name" value="Succinate dehydrogenase/fumarate reductase flavoprotein, catalytic domain"/>
    <property type="match status" value="1"/>
</dbReference>
<dbReference type="SUPFAM" id="SSF56425">
    <property type="entry name" value="Succinate dehydrogenase/fumarate reductase flavoprotein, catalytic domain"/>
    <property type="match status" value="1"/>
</dbReference>
<dbReference type="Pfam" id="PF02910">
    <property type="entry name" value="Succ_DH_flav_C"/>
    <property type="match status" value="1"/>
</dbReference>
<dbReference type="SUPFAM" id="SSF46977">
    <property type="entry name" value="Succinate dehydrogenase/fumarate reductase flavoprotein C-terminal domain"/>
    <property type="match status" value="1"/>
</dbReference>
<dbReference type="GO" id="GO:0008734">
    <property type="term" value="F:L-aspartate oxidase activity"/>
    <property type="evidence" value="ECO:0007669"/>
    <property type="project" value="UniProtKB-UniRule"/>
</dbReference>
<evidence type="ECO:0000256" key="4">
    <source>
        <dbReference type="ARBA" id="ARBA00012173"/>
    </source>
</evidence>
<dbReference type="InterPro" id="IPR036188">
    <property type="entry name" value="FAD/NAD-bd_sf"/>
</dbReference>
<dbReference type="InterPro" id="IPR037099">
    <property type="entry name" value="Fum_R/Succ_DH_flav-like_C_sf"/>
</dbReference>
<dbReference type="PANTHER" id="PTHR42716">
    <property type="entry name" value="L-ASPARTATE OXIDASE"/>
    <property type="match status" value="1"/>
</dbReference>
<keyword evidence="6 11" id="KW-0662">Pyridine nucleotide biosynthesis</keyword>
<comment type="similarity">
    <text evidence="3 11">Belongs to the FAD-dependent oxidoreductase 2 family. NadB subfamily.</text>
</comment>
<dbReference type="NCBIfam" id="TIGR00551">
    <property type="entry name" value="nadB"/>
    <property type="match status" value="1"/>
</dbReference>
<keyword evidence="5 11" id="KW-0285">Flavoprotein</keyword>
<evidence type="ECO:0000256" key="7">
    <source>
        <dbReference type="ARBA" id="ARBA00022827"/>
    </source>
</evidence>
<keyword evidence="7 11" id="KW-0274">FAD</keyword>
<dbReference type="Proteomes" id="UP000244932">
    <property type="component" value="Unassembled WGS sequence"/>
</dbReference>
<dbReference type="PANTHER" id="PTHR42716:SF2">
    <property type="entry name" value="L-ASPARTATE OXIDASE, CHLOROPLASTIC"/>
    <property type="match status" value="1"/>
</dbReference>
<evidence type="ECO:0000256" key="11">
    <source>
        <dbReference type="RuleBase" id="RU362049"/>
    </source>
</evidence>
<comment type="function">
    <text evidence="11">Catalyzes the oxidation of L-aspartate to iminoaspartate.</text>
</comment>
<feature type="domain" description="Fumarate reductase/succinate dehydrogenase flavoprotein-like C-terminal" evidence="13">
    <location>
        <begin position="429"/>
        <end position="512"/>
    </location>
</feature>
<dbReference type="Gene3D" id="1.20.58.100">
    <property type="entry name" value="Fumarate reductase/succinate dehydrogenase flavoprotein-like, C-terminal domain"/>
    <property type="match status" value="1"/>
</dbReference>
<organism evidence="14 15">
    <name type="scientific">Pontivivens insulae</name>
    <dbReference type="NCBI Taxonomy" id="1639689"/>
    <lineage>
        <taxon>Bacteria</taxon>
        <taxon>Pseudomonadati</taxon>
        <taxon>Pseudomonadota</taxon>
        <taxon>Alphaproteobacteria</taxon>
        <taxon>Rhodobacterales</taxon>
        <taxon>Paracoccaceae</taxon>
        <taxon>Pontivivens</taxon>
    </lineage>
</organism>
<evidence type="ECO:0000256" key="10">
    <source>
        <dbReference type="NCBIfam" id="TIGR00551"/>
    </source>
</evidence>
<dbReference type="FunFam" id="3.90.700.10:FF:000002">
    <property type="entry name" value="L-aspartate oxidase"/>
    <property type="match status" value="1"/>
</dbReference>
<dbReference type="InterPro" id="IPR003953">
    <property type="entry name" value="FAD-dep_OxRdtase_2_FAD-bd"/>
</dbReference>
<feature type="domain" description="FAD-dependent oxidoreductase 2 FAD-binding" evidence="12">
    <location>
        <begin position="12"/>
        <end position="382"/>
    </location>
</feature>
<evidence type="ECO:0000256" key="3">
    <source>
        <dbReference type="ARBA" id="ARBA00008562"/>
    </source>
</evidence>
<comment type="cofactor">
    <cofactor evidence="1 11">
        <name>FAD</name>
        <dbReference type="ChEBI" id="CHEBI:57692"/>
    </cofactor>
</comment>
<evidence type="ECO:0000256" key="1">
    <source>
        <dbReference type="ARBA" id="ARBA00001974"/>
    </source>
</evidence>
<dbReference type="EMBL" id="OMKW01000003">
    <property type="protein sequence ID" value="SPF30031.1"/>
    <property type="molecule type" value="Genomic_DNA"/>
</dbReference>
<keyword evidence="15" id="KW-1185">Reference proteome</keyword>
<evidence type="ECO:0000313" key="15">
    <source>
        <dbReference type="Proteomes" id="UP000244932"/>
    </source>
</evidence>
<dbReference type="GO" id="GO:0005737">
    <property type="term" value="C:cytoplasm"/>
    <property type="evidence" value="ECO:0007669"/>
    <property type="project" value="UniProtKB-SubCell"/>
</dbReference>
<keyword evidence="8 11" id="KW-0560">Oxidoreductase</keyword>
<dbReference type="AlphaFoldDB" id="A0A2R8ACQ2"/>
<comment type="pathway">
    <text evidence="2 11">Cofactor biosynthesis; NAD(+) biosynthesis; iminoaspartate from L-aspartate (oxidase route): step 1/1.</text>
</comment>
<dbReference type="InterPro" id="IPR015939">
    <property type="entry name" value="Fum_Rdtase/Succ_DH_flav-like_C"/>
</dbReference>
<evidence type="ECO:0000256" key="8">
    <source>
        <dbReference type="ARBA" id="ARBA00023002"/>
    </source>
</evidence>
<evidence type="ECO:0000313" key="14">
    <source>
        <dbReference type="EMBL" id="SPF30031.1"/>
    </source>
</evidence>
<evidence type="ECO:0000256" key="2">
    <source>
        <dbReference type="ARBA" id="ARBA00004950"/>
    </source>
</evidence>
<dbReference type="EC" id="1.4.3.16" evidence="4 10"/>
<dbReference type="SUPFAM" id="SSF51905">
    <property type="entry name" value="FAD/NAD(P)-binding domain"/>
    <property type="match status" value="1"/>
</dbReference>
<evidence type="ECO:0000259" key="12">
    <source>
        <dbReference type="Pfam" id="PF00890"/>
    </source>
</evidence>
<dbReference type="InterPro" id="IPR005288">
    <property type="entry name" value="NadB"/>
</dbReference>
<reference evidence="14 15" key="1">
    <citation type="submission" date="2018-03" db="EMBL/GenBank/DDBJ databases">
        <authorList>
            <person name="Keele B.F."/>
        </authorList>
    </citation>
    <scope>NUCLEOTIDE SEQUENCE [LARGE SCALE GENOMIC DNA]</scope>
    <source>
        <strain evidence="14 15">CeCT 8812</strain>
    </source>
</reference>
<comment type="subcellular location">
    <subcellularLocation>
        <location evidence="11">Cytoplasm</location>
    </subcellularLocation>
</comment>
<dbReference type="Gene3D" id="3.50.50.60">
    <property type="entry name" value="FAD/NAD(P)-binding domain"/>
    <property type="match status" value="1"/>
</dbReference>
<evidence type="ECO:0000256" key="6">
    <source>
        <dbReference type="ARBA" id="ARBA00022642"/>
    </source>
</evidence>
<dbReference type="OrthoDB" id="9806724at2"/>
<dbReference type="RefSeq" id="WP_108782756.1">
    <property type="nucleotide sequence ID" value="NZ_OMKW01000003.1"/>
</dbReference>
<protein>
    <recommendedName>
        <fullName evidence="4 10">L-aspartate oxidase</fullName>
        <ecNumber evidence="4 10">1.4.3.16</ecNumber>
    </recommendedName>
</protein>
<evidence type="ECO:0000256" key="9">
    <source>
        <dbReference type="ARBA" id="ARBA00048305"/>
    </source>
</evidence>
<evidence type="ECO:0000256" key="5">
    <source>
        <dbReference type="ARBA" id="ARBA00022630"/>
    </source>
</evidence>
<accession>A0A2R8ACQ2</accession>
<dbReference type="Pfam" id="PF00890">
    <property type="entry name" value="FAD_binding_2"/>
    <property type="match status" value="1"/>
</dbReference>
<dbReference type="GO" id="GO:0034628">
    <property type="term" value="P:'de novo' NAD+ biosynthetic process from L-aspartate"/>
    <property type="evidence" value="ECO:0007669"/>
    <property type="project" value="TreeGrafter"/>
</dbReference>
<dbReference type="NCBIfam" id="NF005701">
    <property type="entry name" value="PRK07512.1"/>
    <property type="match status" value="1"/>
</dbReference>
<evidence type="ECO:0000259" key="13">
    <source>
        <dbReference type="Pfam" id="PF02910"/>
    </source>
</evidence>
<gene>
    <name evidence="14" type="primary">nadB</name>
    <name evidence="14" type="ORF">POI8812_02359</name>
</gene>
<dbReference type="InterPro" id="IPR027477">
    <property type="entry name" value="Succ_DH/fumarate_Rdtase_cat_sf"/>
</dbReference>
<comment type="catalytic activity">
    <reaction evidence="9">
        <text>L-aspartate + O2 = iminosuccinate + H2O2</text>
        <dbReference type="Rhea" id="RHEA:25876"/>
        <dbReference type="ChEBI" id="CHEBI:15379"/>
        <dbReference type="ChEBI" id="CHEBI:16240"/>
        <dbReference type="ChEBI" id="CHEBI:29991"/>
        <dbReference type="ChEBI" id="CHEBI:77875"/>
        <dbReference type="EC" id="1.4.3.16"/>
    </reaction>
    <physiologicalReaction direction="left-to-right" evidence="9">
        <dbReference type="Rhea" id="RHEA:25877"/>
    </physiologicalReaction>
</comment>
<name>A0A2R8ACQ2_9RHOB</name>
<dbReference type="UniPathway" id="UPA00253">
    <property type="reaction ID" value="UER00326"/>
</dbReference>
<proteinExistence type="inferred from homology"/>
<sequence length="522" mass="54725">MSDNLHDIAGTLIIGAGLAGLFTALKLAPRPCTVLSPEVVGTGASSAWAQGGIAAAVGLGDTAEAHAADTVAAGAGLVDADVALSVTAEGADRIFDLLAYGAPFDKDSEGKLIQSKEAAHSTNRVVRVSGDQAGRAIMDALVRTARDTPSITILERIVVDDLAIADGRVVGAFARRTDDPMADPVLIRASETVLATGGVGGLYAVTTNPARVRGQGLGMAARAGAKLADTEFVQFHPTGIAVDRDPCPLATEALRGHGAALIDGDNHRFVFDTHPDGELAPRDIVARAIHAKNLSGGQAYLDTREVLGAQIYEEFPTVAEYCREAGIDPVKNPIPVRPAQHYHMGGLLTDQHGRTTLDGLWCAGEVSSTGLHGANRLASNSLLEAVVYANRIAQDILTRPAVSQVGRLALAPSLHGPTPFELPMDAIAALRTTMDRDVGVVRTPEGLRRALQSIARLEAQHAPASRAFLNMTTAATVITAAAWLRTESRGGQFRTDFPDPDPAQAHRRTITLREALAVRAEA</sequence>